<keyword evidence="2" id="KW-1133">Transmembrane helix</keyword>
<protein>
    <submittedName>
        <fullName evidence="3">Uncharacterized protein</fullName>
    </submittedName>
</protein>
<proteinExistence type="predicted"/>
<sequence length="213" mass="23707">MPSEFKPKSKPKPNSPPTSSSIIAKETHRLTLSTLSSHCPHLLTPTIRLSSLLDIPLTVSLTFFLAAWGIAHLYIPIFAIPYWSGILTLVSPLWGSMQIISGELGKGDEKGAGRSRKGDGAQWLVYWLFYTVLGWMRGMVRVYRPGWVGVFEVGRSGVLVAVGGGWFSKSILMREKSKELIEAEKRETEEGRQASKGRGKSEKKHEKAEKRPK</sequence>
<dbReference type="Proteomes" id="UP000199727">
    <property type="component" value="Unassembled WGS sequence"/>
</dbReference>
<feature type="transmembrane region" description="Helical" evidence="2">
    <location>
        <begin position="52"/>
        <end position="74"/>
    </location>
</feature>
<dbReference type="AlphaFoldDB" id="A0A854QMM2"/>
<feature type="region of interest" description="Disordered" evidence="1">
    <location>
        <begin position="183"/>
        <end position="213"/>
    </location>
</feature>
<gene>
    <name evidence="3" type="ORF">C361_02463</name>
</gene>
<keyword evidence="2" id="KW-0812">Transmembrane</keyword>
<evidence type="ECO:0000313" key="4">
    <source>
        <dbReference type="Proteomes" id="UP000199727"/>
    </source>
</evidence>
<feature type="transmembrane region" description="Helical" evidence="2">
    <location>
        <begin position="80"/>
        <end position="100"/>
    </location>
</feature>
<reference evidence="3 4" key="1">
    <citation type="submission" date="2017-06" db="EMBL/GenBank/DDBJ databases">
        <title>Global population genomics of the pathogenic fungus Cryptococcus neoformans var. grubii.</title>
        <authorList>
            <person name="Cuomo C."/>
            <person name="Litvintseva A."/>
            <person name="Chen Y."/>
            <person name="Young S."/>
            <person name="Zeng Q."/>
            <person name="Chapman S."/>
            <person name="Gujja S."/>
            <person name="Saif S."/>
            <person name="Birren B."/>
        </authorList>
    </citation>
    <scope>NUCLEOTIDE SEQUENCE [LARGE SCALE GENOMIC DNA]</scope>
    <source>
        <strain evidence="3 4">Tu259-1</strain>
    </source>
</reference>
<feature type="transmembrane region" description="Helical" evidence="2">
    <location>
        <begin position="121"/>
        <end position="140"/>
    </location>
</feature>
<feature type="region of interest" description="Disordered" evidence="1">
    <location>
        <begin position="1"/>
        <end position="21"/>
    </location>
</feature>
<feature type="transmembrane region" description="Helical" evidence="2">
    <location>
        <begin position="146"/>
        <end position="168"/>
    </location>
</feature>
<evidence type="ECO:0000256" key="2">
    <source>
        <dbReference type="SAM" id="Phobius"/>
    </source>
</evidence>
<accession>A0A854QMM2</accession>
<evidence type="ECO:0000256" key="1">
    <source>
        <dbReference type="SAM" id="MobiDB-lite"/>
    </source>
</evidence>
<keyword evidence="2" id="KW-0472">Membrane</keyword>
<comment type="caution">
    <text evidence="3">The sequence shown here is derived from an EMBL/GenBank/DDBJ whole genome shotgun (WGS) entry which is preliminary data.</text>
</comment>
<evidence type="ECO:0000313" key="3">
    <source>
        <dbReference type="EMBL" id="OXG23921.1"/>
    </source>
</evidence>
<name>A0A854QMM2_CRYNE</name>
<organism evidence="3 4">
    <name type="scientific">Cryptococcus neoformans Tu259-1</name>
    <dbReference type="NCBI Taxonomy" id="1230072"/>
    <lineage>
        <taxon>Eukaryota</taxon>
        <taxon>Fungi</taxon>
        <taxon>Dikarya</taxon>
        <taxon>Basidiomycota</taxon>
        <taxon>Agaricomycotina</taxon>
        <taxon>Tremellomycetes</taxon>
        <taxon>Tremellales</taxon>
        <taxon>Cryptococcaceae</taxon>
        <taxon>Cryptococcus</taxon>
        <taxon>Cryptococcus neoformans species complex</taxon>
    </lineage>
</organism>
<dbReference type="EMBL" id="AMKT01000034">
    <property type="protein sequence ID" value="OXG23921.1"/>
    <property type="molecule type" value="Genomic_DNA"/>
</dbReference>